<keyword evidence="2" id="KW-0472">Membrane</keyword>
<evidence type="ECO:0000256" key="1">
    <source>
        <dbReference type="SAM" id="MobiDB-lite"/>
    </source>
</evidence>
<evidence type="ECO:0008006" key="4">
    <source>
        <dbReference type="Google" id="ProtNLM"/>
    </source>
</evidence>
<dbReference type="PANTHER" id="PTHR34211">
    <property type="entry name" value="CALCINEURIN-LIKE METALLO-PHOSPHOESTERASE SUPERFAMILY PROTEIN"/>
    <property type="match status" value="1"/>
</dbReference>
<dbReference type="SUPFAM" id="SSF56300">
    <property type="entry name" value="Metallo-dependent phosphatases"/>
    <property type="match status" value="1"/>
</dbReference>
<dbReference type="PANTHER" id="PTHR34211:SF3">
    <property type="entry name" value="CALCINEURIN-LIKE METALLO-PHOSPHOESTERASE SUPERFAMILY PROTEIN"/>
    <property type="match status" value="1"/>
</dbReference>
<proteinExistence type="predicted"/>
<feature type="transmembrane region" description="Helical" evidence="2">
    <location>
        <begin position="469"/>
        <end position="494"/>
    </location>
</feature>
<feature type="transmembrane region" description="Helical" evidence="2">
    <location>
        <begin position="359"/>
        <end position="383"/>
    </location>
</feature>
<feature type="transmembrane region" description="Helical" evidence="2">
    <location>
        <begin position="432"/>
        <end position="457"/>
    </location>
</feature>
<feature type="region of interest" description="Disordered" evidence="1">
    <location>
        <begin position="549"/>
        <end position="593"/>
    </location>
</feature>
<dbReference type="EMBL" id="CADCVQ010000155">
    <property type="protein sequence ID" value="CAA9526076.1"/>
    <property type="molecule type" value="Genomic_DNA"/>
</dbReference>
<feature type="transmembrane region" description="Helical" evidence="2">
    <location>
        <begin position="403"/>
        <end position="420"/>
    </location>
</feature>
<accession>A0A6J4TKS5</accession>
<feature type="compositionally biased region" description="Basic residues" evidence="1">
    <location>
        <begin position="581"/>
        <end position="593"/>
    </location>
</feature>
<evidence type="ECO:0000313" key="3">
    <source>
        <dbReference type="EMBL" id="CAA9526076.1"/>
    </source>
</evidence>
<dbReference type="InterPro" id="IPR029052">
    <property type="entry name" value="Metallo-depent_PP-like"/>
</dbReference>
<feature type="compositionally biased region" description="Low complexity" evidence="1">
    <location>
        <begin position="549"/>
        <end position="558"/>
    </location>
</feature>
<keyword evidence="2" id="KW-1133">Transmembrane helix</keyword>
<dbReference type="AlphaFoldDB" id="A0A6J4TKS5"/>
<feature type="region of interest" description="Disordered" evidence="1">
    <location>
        <begin position="1"/>
        <end position="20"/>
    </location>
</feature>
<gene>
    <name evidence="3" type="ORF">AVDCRST_MAG67-3677</name>
</gene>
<reference evidence="3" key="1">
    <citation type="submission" date="2020-02" db="EMBL/GenBank/DDBJ databases">
        <authorList>
            <person name="Meier V. D."/>
        </authorList>
    </citation>
    <scope>NUCLEOTIDE SEQUENCE</scope>
    <source>
        <strain evidence="3">AVDCRST_MAG67</strain>
    </source>
</reference>
<feature type="compositionally biased region" description="Acidic residues" evidence="1">
    <location>
        <begin position="1"/>
        <end position="10"/>
    </location>
</feature>
<name>A0A6J4TKS5_9ACTN</name>
<organism evidence="3">
    <name type="scientific">uncultured Solirubrobacteraceae bacterium</name>
    <dbReference type="NCBI Taxonomy" id="1162706"/>
    <lineage>
        <taxon>Bacteria</taxon>
        <taxon>Bacillati</taxon>
        <taxon>Actinomycetota</taxon>
        <taxon>Thermoleophilia</taxon>
        <taxon>Solirubrobacterales</taxon>
        <taxon>Solirubrobacteraceae</taxon>
        <taxon>environmental samples</taxon>
    </lineage>
</organism>
<evidence type="ECO:0000256" key="2">
    <source>
        <dbReference type="SAM" id="Phobius"/>
    </source>
</evidence>
<protein>
    <recommendedName>
        <fullName evidence="4">Calcineurin-like phosphoesterase domain-containing protein</fullName>
    </recommendedName>
</protein>
<sequence>MAENPADLDDPPAPCPARPAADSELGFVRRPMVRWFDPHQLVDTAVRVLLSGMFSSYADNRESQAREPAEVPDRSKQEDLWLDYVADLGDGWNSTYTIARLLATEELTLEHDGETHRTERGQILVMGGDAVYPVPKAGEYENRMLGPYRSALPCAPADAPELFAIPGSHDWYDGLVNFTSIFCRNRWIGGWRTRQRRSYFALKLPNGWWLWGIDIQFGASIDEVQLRYFAEVAAGQMQRGDRVVLCMSKEVDSGRNQGEVHSDRDVAYLEREIIQPSGAQLLLYLRSGKHYYSRYEEQDGPRHHIESGGGGAFLHPTHNLREHAEFPGPEGPSTYRRAGTYPSAAFSRSLRKRIWLMPAYNLPLAAVFGTVQVLLAFMLGLHLEDRHVSLGVVDLLRAMWESPTAFLLSLLVLASLVGMVRFAHDATGIRRVLLGLAHSTLQVSSVAGVMLAASHLSSESFELEGAGSLLAFLGLVWLLGGISGMMGMAGYLWATGYVGLHATEAYAPLHHQDQKHVLRLHIQADGALTVYPIGVERVGRNWKLQPDAPADAPWFAPDGPEPEPHLIEQPIRIGQSETSGRGRRRRNAVRSAA</sequence>
<keyword evidence="2" id="KW-0812">Transmembrane</keyword>